<feature type="region of interest" description="Disordered" evidence="1">
    <location>
        <begin position="21"/>
        <end position="173"/>
    </location>
</feature>
<accession>A0ABM0JRS6</accession>
<sequence length="460" mass="50107">MADDSDVPPLEDMTEVLKQVDAIRERRDHLSADTGKKSQKNKAKERAKVNKKNVTARAVAPERLEAVDSISKGAGEPQRSKLESSPLSEAEPAKPVKVETVKKTQSEKGNLFGGLKKGFLFGGSPNKPKQSNSTSTSGNVTSTKAKSENSAPPVKEIKTSKVKQEDEVPFIQANGKTESGLTFNEVQQAMSESKGLLENQDWITDDLLNKVEGNEMLLKRFTDPHFMKALEEFQTNPQAALEKYKSNKEVEKFLLEFCGLIGDHFTHMGSSGDTSSSSQSSKNSAKSSATSTQKETNKTSPPVVPSFSQFDGNEPKGPKIVEITDDSSAPSEKKSSGQKPKIVEITDDDTATTPPNKTAEIKVSGKTAESRKGAPNILTRNPGNGADIEAMPQVGDEEVKKMLSDPKVMEILMEPQIMNLIQLLRSDPEKAQRTIDETGSDLRDKVRFLVSKGLLQFQAG</sequence>
<keyword evidence="2" id="KW-1185">Reference proteome</keyword>
<feature type="compositionally biased region" description="Low complexity" evidence="1">
    <location>
        <begin position="269"/>
        <end position="294"/>
    </location>
</feature>
<gene>
    <name evidence="3" type="primary">LOC101846737</name>
</gene>
<evidence type="ECO:0000313" key="2">
    <source>
        <dbReference type="Proteomes" id="UP000694888"/>
    </source>
</evidence>
<evidence type="ECO:0000256" key="1">
    <source>
        <dbReference type="SAM" id="MobiDB-lite"/>
    </source>
</evidence>
<feature type="compositionally biased region" description="Basic and acidic residues" evidence="1">
    <location>
        <begin position="21"/>
        <end position="48"/>
    </location>
</feature>
<protein>
    <submittedName>
        <fullName evidence="3">Uncharacterized protein LOC101846737</fullName>
    </submittedName>
</protein>
<feature type="compositionally biased region" description="Basic and acidic residues" evidence="1">
    <location>
        <begin position="91"/>
        <end position="106"/>
    </location>
</feature>
<reference evidence="3" key="1">
    <citation type="submission" date="2025-08" db="UniProtKB">
        <authorList>
            <consortium name="RefSeq"/>
        </authorList>
    </citation>
    <scope>IDENTIFICATION</scope>
</reference>
<dbReference type="Gene3D" id="1.10.260.100">
    <property type="match status" value="2"/>
</dbReference>
<feature type="compositionally biased region" description="Low complexity" evidence="1">
    <location>
        <begin position="131"/>
        <end position="143"/>
    </location>
</feature>
<dbReference type="Proteomes" id="UP000694888">
    <property type="component" value="Unplaced"/>
</dbReference>
<name>A0ABM0JRS6_APLCA</name>
<evidence type="ECO:0000313" key="3">
    <source>
        <dbReference type="RefSeq" id="XP_005100058.1"/>
    </source>
</evidence>
<feature type="compositionally biased region" description="Basic and acidic residues" evidence="1">
    <location>
        <begin position="155"/>
        <end position="166"/>
    </location>
</feature>
<proteinExistence type="predicted"/>
<organism evidence="2 3">
    <name type="scientific">Aplysia californica</name>
    <name type="common">California sea hare</name>
    <dbReference type="NCBI Taxonomy" id="6500"/>
    <lineage>
        <taxon>Eukaryota</taxon>
        <taxon>Metazoa</taxon>
        <taxon>Spiralia</taxon>
        <taxon>Lophotrochozoa</taxon>
        <taxon>Mollusca</taxon>
        <taxon>Gastropoda</taxon>
        <taxon>Heterobranchia</taxon>
        <taxon>Euthyneura</taxon>
        <taxon>Tectipleura</taxon>
        <taxon>Aplysiida</taxon>
        <taxon>Aplysioidea</taxon>
        <taxon>Aplysiidae</taxon>
        <taxon>Aplysia</taxon>
    </lineage>
</organism>
<feature type="region of interest" description="Disordered" evidence="1">
    <location>
        <begin position="269"/>
        <end position="389"/>
    </location>
</feature>
<dbReference type="GeneID" id="101846737"/>
<dbReference type="RefSeq" id="XP_005100058.1">
    <property type="nucleotide sequence ID" value="XM_005100001.3"/>
</dbReference>